<feature type="compositionally biased region" description="Acidic residues" evidence="1">
    <location>
        <begin position="1"/>
        <end position="14"/>
    </location>
</feature>
<name>A0A329RFA7_9STRA</name>
<reference evidence="3 4" key="1">
    <citation type="submission" date="2018-01" db="EMBL/GenBank/DDBJ databases">
        <title>Draft genome of the strawberry crown rot pathogen Phytophthora cactorum.</title>
        <authorList>
            <person name="Armitage A.D."/>
            <person name="Lysoe E."/>
            <person name="Nellist C.F."/>
            <person name="Harrison R.J."/>
            <person name="Brurberg M.B."/>
        </authorList>
    </citation>
    <scope>NUCLEOTIDE SEQUENCE [LARGE SCALE GENOMIC DNA]</scope>
    <source>
        <strain evidence="3 4">10300</strain>
    </source>
</reference>
<comment type="caution">
    <text evidence="3">The sequence shown here is derived from an EMBL/GenBank/DDBJ whole genome shotgun (WGS) entry which is preliminary data.</text>
</comment>
<dbReference type="Proteomes" id="UP000688947">
    <property type="component" value="Unassembled WGS sequence"/>
</dbReference>
<proteinExistence type="predicted"/>
<feature type="region of interest" description="Disordered" evidence="1">
    <location>
        <begin position="1"/>
        <end position="27"/>
    </location>
</feature>
<dbReference type="Proteomes" id="UP000251314">
    <property type="component" value="Unassembled WGS sequence"/>
</dbReference>
<protein>
    <submittedName>
        <fullName evidence="3">Uncharacterized protein</fullName>
    </submittedName>
</protein>
<reference evidence="2" key="2">
    <citation type="submission" date="2021-01" db="EMBL/GenBank/DDBJ databases">
        <title>Phytophthora aleatoria, a newly-described species from Pinus radiata is distinct from Phytophthora cactorum isolates based on comparative genomics.</title>
        <authorList>
            <person name="Mcdougal R."/>
            <person name="Panda P."/>
            <person name="Williams N."/>
            <person name="Studholme D.J."/>
        </authorList>
    </citation>
    <scope>NUCLEOTIDE SEQUENCE</scope>
    <source>
        <strain evidence="2">NZFS 3830</strain>
    </source>
</reference>
<dbReference type="OrthoDB" id="10290477at2759"/>
<dbReference type="AlphaFoldDB" id="A0A329RFA7"/>
<accession>A0A329RFA7</accession>
<evidence type="ECO:0000313" key="4">
    <source>
        <dbReference type="Proteomes" id="UP000251314"/>
    </source>
</evidence>
<gene>
    <name evidence="2" type="ORF">JG687_00016395</name>
    <name evidence="3" type="ORF">PC110_g20831</name>
</gene>
<sequence length="113" mass="12536">MKENQSEEEDDTDAGEPFKQNNSKGKKNRKVGFVGRWAKLSVIGVMKTSRSFAGTQNLACLSTEFNQEWMLDNGSDVHVCTSLSAFQHGMDEDDKDCEDWKEISANADGIGLV</sequence>
<organism evidence="3 4">
    <name type="scientific">Phytophthora cactorum</name>
    <dbReference type="NCBI Taxonomy" id="29920"/>
    <lineage>
        <taxon>Eukaryota</taxon>
        <taxon>Sar</taxon>
        <taxon>Stramenopiles</taxon>
        <taxon>Oomycota</taxon>
        <taxon>Peronosporomycetes</taxon>
        <taxon>Peronosporales</taxon>
        <taxon>Peronosporaceae</taxon>
        <taxon>Phytophthora</taxon>
    </lineage>
</organism>
<evidence type="ECO:0000313" key="2">
    <source>
        <dbReference type="EMBL" id="KAG6946993.1"/>
    </source>
</evidence>
<evidence type="ECO:0000313" key="3">
    <source>
        <dbReference type="EMBL" id="RAW22729.1"/>
    </source>
</evidence>
<dbReference type="VEuPathDB" id="FungiDB:PC110_g20831"/>
<dbReference type="EMBL" id="MJFZ01001226">
    <property type="protein sequence ID" value="RAW22729.1"/>
    <property type="molecule type" value="Genomic_DNA"/>
</dbReference>
<evidence type="ECO:0000256" key="1">
    <source>
        <dbReference type="SAM" id="MobiDB-lite"/>
    </source>
</evidence>
<dbReference type="EMBL" id="JAENGZ010001641">
    <property type="protein sequence ID" value="KAG6946993.1"/>
    <property type="molecule type" value="Genomic_DNA"/>
</dbReference>
<keyword evidence="4" id="KW-1185">Reference proteome</keyword>